<dbReference type="InterPro" id="IPR004117">
    <property type="entry name" value="7tm6_olfct_rcpt"/>
</dbReference>
<feature type="non-terminal residue" evidence="11">
    <location>
        <position position="452"/>
    </location>
</feature>
<proteinExistence type="predicted"/>
<comment type="subcellular location">
    <subcellularLocation>
        <location evidence="1">Cell membrane</location>
        <topology evidence="1">Multi-pass membrane protein</topology>
    </subcellularLocation>
</comment>
<keyword evidence="4 10" id="KW-0812">Transmembrane</keyword>
<evidence type="ECO:0000256" key="9">
    <source>
        <dbReference type="ARBA" id="ARBA00023224"/>
    </source>
</evidence>
<dbReference type="PANTHER" id="PTHR21137">
    <property type="entry name" value="ODORANT RECEPTOR"/>
    <property type="match status" value="1"/>
</dbReference>
<keyword evidence="9" id="KW-0807">Transducer</keyword>
<keyword evidence="6 10" id="KW-1133">Transmembrane helix</keyword>
<feature type="transmembrane region" description="Helical" evidence="10">
    <location>
        <begin position="196"/>
        <end position="216"/>
    </location>
</feature>
<evidence type="ECO:0000256" key="7">
    <source>
        <dbReference type="ARBA" id="ARBA00023136"/>
    </source>
</evidence>
<dbReference type="Proteomes" id="UP000667349">
    <property type="component" value="Unassembled WGS sequence"/>
</dbReference>
<reference evidence="11" key="1">
    <citation type="submission" date="2020-02" db="EMBL/GenBank/DDBJ databases">
        <title>Relaxed selection underlies rapid genomic changes in the transitions from sociality to social parasitism in ants.</title>
        <authorList>
            <person name="Bi X."/>
        </authorList>
    </citation>
    <scope>NUCLEOTIDE SEQUENCE</scope>
    <source>
        <strain evidence="11">BGI-DK2013a</strain>
        <tissue evidence="11">Whole body</tissue>
    </source>
</reference>
<keyword evidence="8" id="KW-0675">Receptor</keyword>
<name>A0A836EFD6_9HYME</name>
<feature type="transmembrane region" description="Helical" evidence="10">
    <location>
        <begin position="72"/>
        <end position="90"/>
    </location>
</feature>
<comment type="caution">
    <text evidence="11">The sequence shown here is derived from an EMBL/GenBank/DDBJ whole genome shotgun (WGS) entry which is preliminary data.</text>
</comment>
<dbReference type="GO" id="GO:0007165">
    <property type="term" value="P:signal transduction"/>
    <property type="evidence" value="ECO:0007669"/>
    <property type="project" value="UniProtKB-KW"/>
</dbReference>
<evidence type="ECO:0000256" key="10">
    <source>
        <dbReference type="SAM" id="Phobius"/>
    </source>
</evidence>
<accession>A0A836EFD6</accession>
<evidence type="ECO:0000256" key="2">
    <source>
        <dbReference type="ARBA" id="ARBA00022475"/>
    </source>
</evidence>
<keyword evidence="12" id="KW-1185">Reference proteome</keyword>
<evidence type="ECO:0000256" key="8">
    <source>
        <dbReference type="ARBA" id="ARBA00023170"/>
    </source>
</evidence>
<keyword evidence="7 10" id="KW-0472">Membrane</keyword>
<evidence type="ECO:0000256" key="6">
    <source>
        <dbReference type="ARBA" id="ARBA00022989"/>
    </source>
</evidence>
<dbReference type="Pfam" id="PF02949">
    <property type="entry name" value="7tm_6"/>
    <property type="match status" value="1"/>
</dbReference>
<dbReference type="GO" id="GO:0005549">
    <property type="term" value="F:odorant binding"/>
    <property type="evidence" value="ECO:0007669"/>
    <property type="project" value="InterPro"/>
</dbReference>
<feature type="transmembrane region" description="Helical" evidence="10">
    <location>
        <begin position="266"/>
        <end position="285"/>
    </location>
</feature>
<feature type="transmembrane region" description="Helical" evidence="10">
    <location>
        <begin position="36"/>
        <end position="60"/>
    </location>
</feature>
<keyword evidence="2" id="KW-1003">Cell membrane</keyword>
<gene>
    <name evidence="11" type="primary">Or49a_1</name>
    <name evidence="11" type="ORF">G6Z75_0000519</name>
</gene>
<feature type="transmembrane region" description="Helical" evidence="10">
    <location>
        <begin position="132"/>
        <end position="153"/>
    </location>
</feature>
<evidence type="ECO:0000256" key="5">
    <source>
        <dbReference type="ARBA" id="ARBA00022725"/>
    </source>
</evidence>
<keyword evidence="3" id="KW-0716">Sensory transduction</keyword>
<dbReference type="PANTHER" id="PTHR21137:SF35">
    <property type="entry name" value="ODORANT RECEPTOR 19A-RELATED"/>
    <property type="match status" value="1"/>
</dbReference>
<keyword evidence="5" id="KW-0552">Olfaction</keyword>
<evidence type="ECO:0000256" key="4">
    <source>
        <dbReference type="ARBA" id="ARBA00022692"/>
    </source>
</evidence>
<protein>
    <submittedName>
        <fullName evidence="11">OR49A protein</fullName>
    </submittedName>
</protein>
<organism evidence="11 12">
    <name type="scientific">Acromyrmex insinuator</name>
    <dbReference type="NCBI Taxonomy" id="230686"/>
    <lineage>
        <taxon>Eukaryota</taxon>
        <taxon>Metazoa</taxon>
        <taxon>Ecdysozoa</taxon>
        <taxon>Arthropoda</taxon>
        <taxon>Hexapoda</taxon>
        <taxon>Insecta</taxon>
        <taxon>Pterygota</taxon>
        <taxon>Neoptera</taxon>
        <taxon>Endopterygota</taxon>
        <taxon>Hymenoptera</taxon>
        <taxon>Apocrita</taxon>
        <taxon>Aculeata</taxon>
        <taxon>Formicoidea</taxon>
        <taxon>Formicidae</taxon>
        <taxon>Myrmicinae</taxon>
        <taxon>Acromyrmex</taxon>
    </lineage>
</organism>
<feature type="transmembrane region" description="Helical" evidence="10">
    <location>
        <begin position="297"/>
        <end position="314"/>
    </location>
</feature>
<sequence>MIDKRLQTYRTYQRFTRILLTICGCWYMPTKSDKSMHYYSICVLLTMIMMTMVTLHTSYIHRHNLGNMMKNVGFAITGLSAILKVVSFTINRGSLINYHRILNGLFEEELMRNDKIRTIIFSSLHTMYILTYGYFALTTTLLLLYFAPSYLLIIRGLLHFHLSTNYTLPISRGYGHFWTVPDNFLYHLHLVFETTLTGLSGLMACSVDSFFGFYVYQFTSTMRAMNFRLTNPLPTEKFLDLLRMCVAKHQRLLRCRDTLEHVYGPIVFWHIVTNAILLCGLMYDAMPFSDFKRISMFLTYAVVKFVQTFTYAWYGTVLTNASEDFRNGIYFGEWFNSSLDHHVRTNVILIMMQKPITINAIYSPVNITIFTNLEPRLRKGREITGISYLIFQVRNLGLVDQAIKVTDSFVERDSEREKFDGGSSKDPFVEVASTQFTVSIQDGVFFIVCLRR</sequence>
<dbReference type="AlphaFoldDB" id="A0A836EFD6"/>
<evidence type="ECO:0000313" key="12">
    <source>
        <dbReference type="Proteomes" id="UP000667349"/>
    </source>
</evidence>
<evidence type="ECO:0000313" key="11">
    <source>
        <dbReference type="EMBL" id="KAG5313673.1"/>
    </source>
</evidence>
<evidence type="ECO:0000256" key="1">
    <source>
        <dbReference type="ARBA" id="ARBA00004651"/>
    </source>
</evidence>
<dbReference type="GO" id="GO:0005886">
    <property type="term" value="C:plasma membrane"/>
    <property type="evidence" value="ECO:0007669"/>
    <property type="project" value="UniProtKB-SubCell"/>
</dbReference>
<evidence type="ECO:0000256" key="3">
    <source>
        <dbReference type="ARBA" id="ARBA00022606"/>
    </source>
</evidence>
<feature type="non-terminal residue" evidence="11">
    <location>
        <position position="1"/>
    </location>
</feature>
<dbReference type="EMBL" id="JAANHZ010000244">
    <property type="protein sequence ID" value="KAG5313673.1"/>
    <property type="molecule type" value="Genomic_DNA"/>
</dbReference>
<dbReference type="GO" id="GO:0004984">
    <property type="term" value="F:olfactory receptor activity"/>
    <property type="evidence" value="ECO:0007669"/>
    <property type="project" value="InterPro"/>
</dbReference>